<evidence type="ECO:0000313" key="2">
    <source>
        <dbReference type="Proteomes" id="UP001367030"/>
    </source>
</evidence>
<evidence type="ECO:0000313" key="1">
    <source>
        <dbReference type="EMBL" id="MEJ8855293.1"/>
    </source>
</evidence>
<dbReference type="SUPFAM" id="SSF53474">
    <property type="entry name" value="alpha/beta-Hydrolases"/>
    <property type="match status" value="1"/>
</dbReference>
<dbReference type="InterPro" id="IPR029058">
    <property type="entry name" value="AB_hydrolase_fold"/>
</dbReference>
<evidence type="ECO:0008006" key="3">
    <source>
        <dbReference type="Google" id="ProtNLM"/>
    </source>
</evidence>
<protein>
    <recommendedName>
        <fullName evidence="3">Alpha/beta hydrolase</fullName>
    </recommendedName>
</protein>
<reference evidence="1 2" key="1">
    <citation type="submission" date="2024-03" db="EMBL/GenBank/DDBJ databases">
        <title>Novel species of the genus Variovorax.</title>
        <authorList>
            <person name="Liu Q."/>
            <person name="Xin Y.-H."/>
        </authorList>
    </citation>
    <scope>NUCLEOTIDE SEQUENCE [LARGE SCALE GENOMIC DNA]</scope>
    <source>
        <strain evidence="1 2">KACC 18901</strain>
    </source>
</reference>
<comment type="caution">
    <text evidence="1">The sequence shown here is derived from an EMBL/GenBank/DDBJ whole genome shotgun (WGS) entry which is preliminary data.</text>
</comment>
<name>A0ABU8X8D7_9BURK</name>
<accession>A0ABU8X8D7</accession>
<organism evidence="1 2">
    <name type="scientific">Variovorax robiniae</name>
    <dbReference type="NCBI Taxonomy" id="1836199"/>
    <lineage>
        <taxon>Bacteria</taxon>
        <taxon>Pseudomonadati</taxon>
        <taxon>Pseudomonadota</taxon>
        <taxon>Betaproteobacteria</taxon>
        <taxon>Burkholderiales</taxon>
        <taxon>Comamonadaceae</taxon>
        <taxon>Variovorax</taxon>
    </lineage>
</organism>
<dbReference type="RefSeq" id="WP_340335374.1">
    <property type="nucleotide sequence ID" value="NZ_JBBKZS010000004.1"/>
</dbReference>
<keyword evidence="2" id="KW-1185">Reference proteome</keyword>
<sequence>MLFFTNREIDVSKNDEAAFTNRFTIMDESLAAADVAGVYKAGGGATWTLANVSPQADDNDLIPRLVAVFGAGRPVLVYLHGNSNPPAKSFYRCKRLEDIYGISVIGFSWTSEGFLPDGSNAVALASDGDAEDSLKQVKSGNLGLGAIKSKIQRYHQAKINAQQSTMAVARFLRLVAVARMFAGVQQPYSIAGHSLGCHLLQKTLPLDGTHAAVATADNVILLAPCTRAEQHRGWVEKLSPKDRVYIVFNNLDPVLAAADIADSGEIKLGLNPGLDIIRSPRFRYIDMQSNVSSSKMHACFSADNPDTPRKADLKLFTALFRSEDDFPVNGNPKSVYLAGCNGDLSICSMSFHS</sequence>
<gene>
    <name evidence="1" type="ORF">WKW79_11975</name>
</gene>
<proteinExistence type="predicted"/>
<dbReference type="EMBL" id="JBBKZS010000004">
    <property type="protein sequence ID" value="MEJ8855293.1"/>
    <property type="molecule type" value="Genomic_DNA"/>
</dbReference>
<dbReference type="Proteomes" id="UP001367030">
    <property type="component" value="Unassembled WGS sequence"/>
</dbReference>